<dbReference type="InterPro" id="IPR036640">
    <property type="entry name" value="ABC1_TM_sf"/>
</dbReference>
<comment type="similarity">
    <text evidence="2">Belongs to the ABC transporter superfamily. ABCB family. Multidrug resistance exporter (TC 3.A.1.201) subfamily.</text>
</comment>
<evidence type="ECO:0000256" key="4">
    <source>
        <dbReference type="ARBA" id="ARBA00022448"/>
    </source>
</evidence>
<protein>
    <recommendedName>
        <fullName evidence="3">ABC-type xenobiotic transporter</fullName>
        <ecNumber evidence="3">7.6.2.2</ecNumber>
    </recommendedName>
</protein>
<evidence type="ECO:0000259" key="17">
    <source>
        <dbReference type="PROSITE" id="PS50929"/>
    </source>
</evidence>
<keyword evidence="8" id="KW-0067">ATP-binding</keyword>
<dbReference type="PANTHER" id="PTHR43394">
    <property type="entry name" value="ATP-DEPENDENT PERMEASE MDL1, MITOCHONDRIAL"/>
    <property type="match status" value="1"/>
</dbReference>
<feature type="transmembrane region" description="Helical" evidence="15">
    <location>
        <begin position="650"/>
        <end position="673"/>
    </location>
</feature>
<sequence>MTSVFLRAQNSFAIVGFLPSGKFSGLQPITREEFNSAIAEYCVYYLLLGVVMFVTSYIQIACWEGFAERMTYIVRQHYLKAVLRQQIAWFDNQQSGNLTARLSDDLERMREGIGDKMSLLIQLTAAFVAGFGIGFVYSWQMTLVMMAFTPLTAATGAWMSRVTASRTQIEQEKYAVAGAIAEETFSSIRTVLSLNGTKREIERYEKALEESRKTGRLKYLYMAIGLGLSFISIFSSYALAFWYGSIIIQNDPTFDRGSIFTVFFSVMTGSTALGGAVPHLASVAMARGAAKMVLSVINSVPLIDPYSTEGSFPSVVRGALCFKNVSFSYPVRKDIQVLNNVSFNIAPGKKIALVGPSGCGKSTILSLLLRFYDSDTGFITLDGYDLRSLNVSKLRDAVGIVSQEPVLFDGTLEYNIRLGKENATRHEIVEACQEANAWDFIQMLPNGLSTLVGERGIQLSGGQKQRIAIARALIKNPKILILDEATSALDTESELVVQKALEKAQKGRTTIIVAHRLSTIRDVDKIIVLMNGGVTEVGTHESLLNDRGMYYRMVMAQDISSSSASDANNENSELNEMSSSVVSGGRPDHSGMAISTSSVKRRKKYRSISTSAISVKSDLLKIKNLQDAVEEISSRPTPMSKIFLINKESWPALVLGLIGCCISGLVTPFFALVYSEIFNVYSEPPDEIGRDTIFWSVMFVVCGLVSAAGFFISANALGYCGENLTKKIRLRAFINIMRQDVAFFDDPRHGTGKLCTRFATDAPNLRYVFTRLPVVVSSTVTLIGAIVIGFYFGWQLTLILLTIIPLIIGSGYFQMKMMYGKKLADTKLLAEAGKIATQAVEHIRTVQSLNKQRTFLDDYKFHLDVPYKTNVRQVHVYGGVFAFSQSLMFFMYAISFWLGGLFVNDGIMLPVNVYRVFFAIAFCGQSVGQMSAFIPDVVKARLAASLLFYLIEYPTMIDSLSESGSKMKLKGNIQLKKVHFAYPSRPTVPVLRGLTLNIKEGQTVALVGYSGNGKSTVLSLLERFYEPQHGSLFIDGVDIKLLNIRSLRDQVSIVSQEPTLFDCSISENIRYGVDREVPHSEMVNAARLANIHNFILSLPMGYDTPVGEKGTQLSGGQKQRIAIARALLRDPPILLLDEATSALDTESEKVVQEALENARRGRTCLVIAHRLSTIQNSDVIAVVNEGRIVEEGSHHELKARNGIYKTLCETQTLVEEADRD</sequence>
<feature type="domain" description="ABC transmembrane type-1" evidence="17">
    <location>
        <begin position="1"/>
        <end position="285"/>
    </location>
</feature>
<organism evidence="18 19">
    <name type="scientific">Gnathostoma spinigerum</name>
    <dbReference type="NCBI Taxonomy" id="75299"/>
    <lineage>
        <taxon>Eukaryota</taxon>
        <taxon>Metazoa</taxon>
        <taxon>Ecdysozoa</taxon>
        <taxon>Nematoda</taxon>
        <taxon>Chromadorea</taxon>
        <taxon>Rhabditida</taxon>
        <taxon>Spirurina</taxon>
        <taxon>Gnathostomatomorpha</taxon>
        <taxon>Gnathostomatoidea</taxon>
        <taxon>Gnathostomatidae</taxon>
        <taxon>Gnathostoma</taxon>
    </lineage>
</organism>
<dbReference type="PANTHER" id="PTHR43394:SF27">
    <property type="entry name" value="ATP-DEPENDENT TRANSLOCASE ABCB1-LIKE"/>
    <property type="match status" value="1"/>
</dbReference>
<dbReference type="PROSITE" id="PS00211">
    <property type="entry name" value="ABC_TRANSPORTER_1"/>
    <property type="match status" value="2"/>
</dbReference>
<proteinExistence type="inferred from homology"/>
<dbReference type="PROSITE" id="PS50929">
    <property type="entry name" value="ABC_TM1F"/>
    <property type="match status" value="2"/>
</dbReference>
<dbReference type="GO" id="GO:0008559">
    <property type="term" value="F:ABC-type xenobiotic transporter activity"/>
    <property type="evidence" value="ECO:0007669"/>
    <property type="project" value="UniProtKB-EC"/>
</dbReference>
<evidence type="ECO:0000313" key="19">
    <source>
        <dbReference type="Proteomes" id="UP001608902"/>
    </source>
</evidence>
<dbReference type="CDD" id="cd18578">
    <property type="entry name" value="ABC_6TM_Pgp_ABCB1_D2_like"/>
    <property type="match status" value="1"/>
</dbReference>
<evidence type="ECO:0000313" key="18">
    <source>
        <dbReference type="EMBL" id="MFH4974962.1"/>
    </source>
</evidence>
<feature type="transmembrane region" description="Helical" evidence="15">
    <location>
        <begin position="693"/>
        <end position="721"/>
    </location>
</feature>
<dbReference type="FunFam" id="1.20.1560.10:FF:000018">
    <property type="entry name" value="ATP-binding cassette subfamily B member 11"/>
    <property type="match status" value="1"/>
</dbReference>
<evidence type="ECO:0000256" key="12">
    <source>
        <dbReference type="ARBA" id="ARBA00023180"/>
    </source>
</evidence>
<dbReference type="Gene3D" id="3.40.50.300">
    <property type="entry name" value="P-loop containing nucleotide triphosphate hydrolases"/>
    <property type="match status" value="2"/>
</dbReference>
<dbReference type="InterPro" id="IPR003593">
    <property type="entry name" value="AAA+_ATPase"/>
</dbReference>
<keyword evidence="5 15" id="KW-0812">Transmembrane</keyword>
<dbReference type="EMBL" id="JBGFUD010000647">
    <property type="protein sequence ID" value="MFH4974962.1"/>
    <property type="molecule type" value="Genomic_DNA"/>
</dbReference>
<dbReference type="InterPro" id="IPR003439">
    <property type="entry name" value="ABC_transporter-like_ATP-bd"/>
</dbReference>
<dbReference type="InterPro" id="IPR039421">
    <property type="entry name" value="Type_1_exporter"/>
</dbReference>
<dbReference type="PROSITE" id="PS50893">
    <property type="entry name" value="ABC_TRANSPORTER_2"/>
    <property type="match status" value="2"/>
</dbReference>
<feature type="transmembrane region" description="Helical" evidence="15">
    <location>
        <begin position="117"/>
        <end position="137"/>
    </location>
</feature>
<evidence type="ECO:0000256" key="3">
    <source>
        <dbReference type="ARBA" id="ARBA00012191"/>
    </source>
</evidence>
<dbReference type="AlphaFoldDB" id="A0ABD6EEL6"/>
<evidence type="ECO:0000256" key="6">
    <source>
        <dbReference type="ARBA" id="ARBA00022737"/>
    </source>
</evidence>
<evidence type="ECO:0000256" key="1">
    <source>
        <dbReference type="ARBA" id="ARBA00004141"/>
    </source>
</evidence>
<dbReference type="Pfam" id="PF00005">
    <property type="entry name" value="ABC_tran"/>
    <property type="match status" value="2"/>
</dbReference>
<comment type="catalytic activity">
    <reaction evidence="13">
        <text>ATP + H2O + xenobioticSide 1 = ADP + phosphate + xenobioticSide 2.</text>
        <dbReference type="EC" id="7.6.2.2"/>
    </reaction>
</comment>
<evidence type="ECO:0000256" key="9">
    <source>
        <dbReference type="ARBA" id="ARBA00022967"/>
    </source>
</evidence>
<dbReference type="EC" id="7.6.2.2" evidence="3"/>
<feature type="domain" description="ABC transporter" evidence="16">
    <location>
        <begin position="320"/>
        <end position="556"/>
    </location>
</feature>
<reference evidence="18 19" key="1">
    <citation type="submission" date="2024-08" db="EMBL/GenBank/DDBJ databases">
        <title>Gnathostoma spinigerum genome.</title>
        <authorList>
            <person name="Gonzalez-Bertolin B."/>
            <person name="Monzon S."/>
            <person name="Zaballos A."/>
            <person name="Jimenez P."/>
            <person name="Dekumyoy P."/>
            <person name="Varona S."/>
            <person name="Cuesta I."/>
            <person name="Sumanam S."/>
            <person name="Adisakwattana P."/>
            <person name="Gasser R.B."/>
            <person name="Hernandez-Gonzalez A."/>
            <person name="Young N.D."/>
            <person name="Perteguer M.J."/>
        </authorList>
    </citation>
    <scope>NUCLEOTIDE SEQUENCE [LARGE SCALE GENOMIC DNA]</scope>
    <source>
        <strain evidence="18">AL3</strain>
        <tissue evidence="18">Liver</tissue>
    </source>
</reference>
<dbReference type="Gene3D" id="1.20.1560.10">
    <property type="entry name" value="ABC transporter type 1, transmembrane domain"/>
    <property type="match status" value="1"/>
</dbReference>
<feature type="domain" description="ABC transporter" evidence="16">
    <location>
        <begin position="973"/>
        <end position="1210"/>
    </location>
</feature>
<keyword evidence="6" id="KW-0677">Repeat</keyword>
<keyword evidence="9" id="KW-1278">Translocase</keyword>
<feature type="transmembrane region" description="Helical" evidence="15">
    <location>
        <begin position="772"/>
        <end position="792"/>
    </location>
</feature>
<evidence type="ECO:0000256" key="10">
    <source>
        <dbReference type="ARBA" id="ARBA00022989"/>
    </source>
</evidence>
<keyword evidence="10 15" id="KW-1133">Transmembrane helix</keyword>
<dbReference type="GO" id="GO:0016020">
    <property type="term" value="C:membrane"/>
    <property type="evidence" value="ECO:0007669"/>
    <property type="project" value="UniProtKB-SubCell"/>
</dbReference>
<feature type="transmembrane region" description="Helical" evidence="15">
    <location>
        <begin position="798"/>
        <end position="815"/>
    </location>
</feature>
<feature type="domain" description="ABC transmembrane type-1" evidence="17">
    <location>
        <begin position="654"/>
        <end position="939"/>
    </location>
</feature>
<dbReference type="InterPro" id="IPR027417">
    <property type="entry name" value="P-loop_NTPase"/>
</dbReference>
<keyword evidence="11 15" id="KW-0472">Membrane</keyword>
<evidence type="ECO:0000256" key="8">
    <source>
        <dbReference type="ARBA" id="ARBA00022840"/>
    </source>
</evidence>
<feature type="transmembrane region" description="Helical" evidence="15">
    <location>
        <begin position="876"/>
        <end position="898"/>
    </location>
</feature>
<dbReference type="FunFam" id="3.40.50.300:FF:000479">
    <property type="entry name" value="Multidrug resistance protein 1A"/>
    <property type="match status" value="1"/>
</dbReference>
<dbReference type="GO" id="GO:0005524">
    <property type="term" value="F:ATP binding"/>
    <property type="evidence" value="ECO:0007669"/>
    <property type="project" value="UniProtKB-KW"/>
</dbReference>
<comment type="subcellular location">
    <subcellularLocation>
        <location evidence="1">Membrane</location>
        <topology evidence="1">Multi-pass membrane protein</topology>
    </subcellularLocation>
</comment>
<dbReference type="SUPFAM" id="SSF90123">
    <property type="entry name" value="ABC transporter transmembrane region"/>
    <property type="match status" value="2"/>
</dbReference>
<comment type="caution">
    <text evidence="18">The sequence shown here is derived from an EMBL/GenBank/DDBJ whole genome shotgun (WGS) entry which is preliminary data.</text>
</comment>
<evidence type="ECO:0000256" key="5">
    <source>
        <dbReference type="ARBA" id="ARBA00022692"/>
    </source>
</evidence>
<evidence type="ECO:0000256" key="2">
    <source>
        <dbReference type="ARBA" id="ARBA00007577"/>
    </source>
</evidence>
<dbReference type="FunFam" id="3.40.50.300:FF:000916">
    <property type="entry name" value="ABC transporter B family member 9"/>
    <property type="match status" value="1"/>
</dbReference>
<dbReference type="Pfam" id="PF00664">
    <property type="entry name" value="ABC_membrane"/>
    <property type="match status" value="2"/>
</dbReference>
<dbReference type="FunFam" id="1.20.1560.10:FF:000009">
    <property type="entry name" value="ABC transporter B family member 1"/>
    <property type="match status" value="1"/>
</dbReference>
<feature type="transmembrane region" description="Helical" evidence="15">
    <location>
        <begin position="43"/>
        <end position="66"/>
    </location>
</feature>
<feature type="transmembrane region" description="Helical" evidence="15">
    <location>
        <begin position="259"/>
        <end position="281"/>
    </location>
</feature>
<evidence type="ECO:0000256" key="13">
    <source>
        <dbReference type="ARBA" id="ARBA00034018"/>
    </source>
</evidence>
<feature type="transmembrane region" description="Helical" evidence="15">
    <location>
        <begin position="219"/>
        <end position="239"/>
    </location>
</feature>
<keyword evidence="4" id="KW-0813">Transport</keyword>
<dbReference type="CDD" id="cd03249">
    <property type="entry name" value="ABC_MTABC3_MDL1_MDL2"/>
    <property type="match status" value="2"/>
</dbReference>
<evidence type="ECO:0000256" key="7">
    <source>
        <dbReference type="ARBA" id="ARBA00022741"/>
    </source>
</evidence>
<evidence type="ECO:0000256" key="15">
    <source>
        <dbReference type="SAM" id="Phobius"/>
    </source>
</evidence>
<evidence type="ECO:0000256" key="11">
    <source>
        <dbReference type="ARBA" id="ARBA00023136"/>
    </source>
</evidence>
<keyword evidence="19" id="KW-1185">Reference proteome</keyword>
<evidence type="ECO:0000259" key="16">
    <source>
        <dbReference type="PROSITE" id="PS50893"/>
    </source>
</evidence>
<dbReference type="SUPFAM" id="SSF52540">
    <property type="entry name" value="P-loop containing nucleoside triphosphate hydrolases"/>
    <property type="match status" value="2"/>
</dbReference>
<gene>
    <name evidence="18" type="ORF">AB6A40_001671</name>
</gene>
<dbReference type="InterPro" id="IPR017871">
    <property type="entry name" value="ABC_transporter-like_CS"/>
</dbReference>
<dbReference type="InterPro" id="IPR011527">
    <property type="entry name" value="ABC1_TM_dom"/>
</dbReference>
<keyword evidence="7" id="KW-0547">Nucleotide-binding</keyword>
<keyword evidence="12" id="KW-0325">Glycoprotein</keyword>
<dbReference type="Proteomes" id="UP001608902">
    <property type="component" value="Unassembled WGS sequence"/>
</dbReference>
<feature type="compositionally biased region" description="Low complexity" evidence="14">
    <location>
        <begin position="562"/>
        <end position="580"/>
    </location>
</feature>
<dbReference type="SMART" id="SM00382">
    <property type="entry name" value="AAA"/>
    <property type="match status" value="2"/>
</dbReference>
<dbReference type="CDD" id="cd18577">
    <property type="entry name" value="ABC_6TM_Pgp_ABCB1_D1_like"/>
    <property type="match status" value="1"/>
</dbReference>
<name>A0ABD6EEL6_9BILA</name>
<feature type="region of interest" description="Disordered" evidence="14">
    <location>
        <begin position="562"/>
        <end position="587"/>
    </location>
</feature>
<accession>A0ABD6EEL6</accession>
<evidence type="ECO:0000256" key="14">
    <source>
        <dbReference type="SAM" id="MobiDB-lite"/>
    </source>
</evidence>